<evidence type="ECO:0000313" key="3">
    <source>
        <dbReference type="EMBL" id="ODM98844.1"/>
    </source>
</evidence>
<reference evidence="3 4" key="1">
    <citation type="journal article" date="2016" name="Genome Biol. Evol.">
        <title>Gene Family Evolution Reflects Adaptation to Soil Environmental Stressors in the Genome of the Collembolan Orchesella cincta.</title>
        <authorList>
            <person name="Faddeeva-Vakhrusheva A."/>
            <person name="Derks M.F."/>
            <person name="Anvar S.Y."/>
            <person name="Agamennone V."/>
            <person name="Suring W."/>
            <person name="Smit S."/>
            <person name="van Straalen N.M."/>
            <person name="Roelofs D."/>
        </authorList>
    </citation>
    <scope>NUCLEOTIDE SEQUENCE [LARGE SCALE GENOMIC DNA]</scope>
    <source>
        <tissue evidence="3">Mixed pool</tissue>
    </source>
</reference>
<evidence type="ECO:0000313" key="4">
    <source>
        <dbReference type="Proteomes" id="UP000094527"/>
    </source>
</evidence>
<gene>
    <name evidence="3" type="ORF">Ocin01_07834</name>
</gene>
<evidence type="ECO:0000256" key="1">
    <source>
        <dbReference type="SAM" id="MobiDB-lite"/>
    </source>
</evidence>
<comment type="caution">
    <text evidence="3">The sequence shown here is derived from an EMBL/GenBank/DDBJ whole genome shotgun (WGS) entry which is preliminary data.</text>
</comment>
<dbReference type="AlphaFoldDB" id="A0A1D2N1C6"/>
<organism evidence="3 4">
    <name type="scientific">Orchesella cincta</name>
    <name type="common">Springtail</name>
    <name type="synonym">Podura cincta</name>
    <dbReference type="NCBI Taxonomy" id="48709"/>
    <lineage>
        <taxon>Eukaryota</taxon>
        <taxon>Metazoa</taxon>
        <taxon>Ecdysozoa</taxon>
        <taxon>Arthropoda</taxon>
        <taxon>Hexapoda</taxon>
        <taxon>Collembola</taxon>
        <taxon>Entomobryomorpha</taxon>
        <taxon>Entomobryoidea</taxon>
        <taxon>Orchesellidae</taxon>
        <taxon>Orchesellinae</taxon>
        <taxon>Orchesella</taxon>
    </lineage>
</organism>
<dbReference type="OrthoDB" id="664115at2759"/>
<dbReference type="Proteomes" id="UP000094527">
    <property type="component" value="Unassembled WGS sequence"/>
</dbReference>
<evidence type="ECO:0000256" key="2">
    <source>
        <dbReference type="SAM" id="Phobius"/>
    </source>
</evidence>
<keyword evidence="3" id="KW-0449">Lipoprotein</keyword>
<keyword evidence="2" id="KW-0472">Membrane</keyword>
<dbReference type="STRING" id="48709.A0A1D2N1C6"/>
<dbReference type="EMBL" id="LJIJ01000317">
    <property type="protein sequence ID" value="ODM98844.1"/>
    <property type="molecule type" value="Genomic_DNA"/>
</dbReference>
<proteinExistence type="predicted"/>
<protein>
    <submittedName>
        <fullName evidence="3">Low-density lipoprotein receptor 1</fullName>
    </submittedName>
</protein>
<keyword evidence="2" id="KW-0812">Transmembrane</keyword>
<keyword evidence="4" id="KW-1185">Reference proteome</keyword>
<feature type="transmembrane region" description="Helical" evidence="2">
    <location>
        <begin position="65"/>
        <end position="88"/>
    </location>
</feature>
<sequence>MGWGKPYKPPQLPSRANDELEANRPPAELSNEVQRIIPAESGYNKQQTNEHYARSGLSGPDAGTVAGIVIGVLSALLVLVIIVVLLLYRQIFLKHENSMNFDNPVYRKTTTEDHGGHISIEKTRGYHKTYPATISEEAQEPLTNNVGANEYV</sequence>
<keyword evidence="3" id="KW-0675">Receptor</keyword>
<accession>A0A1D2N1C6</accession>
<keyword evidence="2" id="KW-1133">Transmembrane helix</keyword>
<name>A0A1D2N1C6_ORCCI</name>
<feature type="region of interest" description="Disordered" evidence="1">
    <location>
        <begin position="1"/>
        <end position="30"/>
    </location>
</feature>